<comment type="caution">
    <text evidence="1">The sequence shown here is derived from an EMBL/GenBank/DDBJ whole genome shotgun (WGS) entry which is preliminary data.</text>
</comment>
<protein>
    <recommendedName>
        <fullName evidence="3">XkdX family protein</fullName>
    </recommendedName>
</protein>
<dbReference type="EMBL" id="JAPQFJ010000008">
    <property type="protein sequence ID" value="MCY6958883.1"/>
    <property type="molecule type" value="Genomic_DNA"/>
</dbReference>
<sequence length="65" mass="7941">MKLYDILKNLIDHKRFEKEDMTKKLNVFYTFNQITLEEYTELMQKVNPRLEENKTEEVKEETAAQ</sequence>
<evidence type="ECO:0008006" key="3">
    <source>
        <dbReference type="Google" id="ProtNLM"/>
    </source>
</evidence>
<proteinExistence type="predicted"/>
<evidence type="ECO:0000313" key="2">
    <source>
        <dbReference type="Proteomes" id="UP001144612"/>
    </source>
</evidence>
<reference evidence="1" key="1">
    <citation type="submission" date="2022-12" db="EMBL/GenBank/DDBJ databases">
        <title>Clostridium sp. nov., isolated from industrial wastewater.</title>
        <authorList>
            <person name="Jiayan W."/>
        </authorList>
    </citation>
    <scope>NUCLEOTIDE SEQUENCE</scope>
    <source>
        <strain evidence="1">ZC22-4</strain>
    </source>
</reference>
<gene>
    <name evidence="1" type="ORF">OW729_09735</name>
</gene>
<dbReference type="RefSeq" id="WP_268061296.1">
    <property type="nucleotide sequence ID" value="NZ_JAPQFJ010000008.1"/>
</dbReference>
<evidence type="ECO:0000313" key="1">
    <source>
        <dbReference type="EMBL" id="MCY6958883.1"/>
    </source>
</evidence>
<organism evidence="1 2">
    <name type="scientific">Clostridium brassicae</name>
    <dbReference type="NCBI Taxonomy" id="2999072"/>
    <lineage>
        <taxon>Bacteria</taxon>
        <taxon>Bacillati</taxon>
        <taxon>Bacillota</taxon>
        <taxon>Clostridia</taxon>
        <taxon>Eubacteriales</taxon>
        <taxon>Clostridiaceae</taxon>
        <taxon>Clostridium</taxon>
    </lineage>
</organism>
<name>A0ABT4D9P0_9CLOT</name>
<keyword evidence="2" id="KW-1185">Reference proteome</keyword>
<accession>A0ABT4D9P0</accession>
<dbReference type="Proteomes" id="UP001144612">
    <property type="component" value="Unassembled WGS sequence"/>
</dbReference>